<dbReference type="EMBL" id="PYGD01000002">
    <property type="protein sequence ID" value="PSK93055.1"/>
    <property type="molecule type" value="Genomic_DNA"/>
</dbReference>
<dbReference type="GO" id="GO:0000166">
    <property type="term" value="F:nucleotide binding"/>
    <property type="evidence" value="ECO:0007669"/>
    <property type="project" value="UniProtKB-KW"/>
</dbReference>
<feature type="transmembrane region" description="Helical" evidence="9">
    <location>
        <begin position="386"/>
        <end position="406"/>
    </location>
</feature>
<dbReference type="SUPFAM" id="SSF109604">
    <property type="entry name" value="HD-domain/PDEase-like"/>
    <property type="match status" value="1"/>
</dbReference>
<dbReference type="InterPro" id="IPR003607">
    <property type="entry name" value="HD/PDEase_dom"/>
</dbReference>
<evidence type="ECO:0000313" key="12">
    <source>
        <dbReference type="EMBL" id="PSK93055.1"/>
    </source>
</evidence>
<dbReference type="PANTHER" id="PTHR21174:SF0">
    <property type="entry name" value="HD PHOSPHOHYDROLASE FAMILY PROTEIN-RELATED"/>
    <property type="match status" value="1"/>
</dbReference>
<protein>
    <submittedName>
        <fullName evidence="12">Putative metal-dependent HD superfamily phosphohydrolase</fullName>
    </submittedName>
</protein>
<evidence type="ECO:0000256" key="9">
    <source>
        <dbReference type="SAM" id="Phobius"/>
    </source>
</evidence>
<evidence type="ECO:0000256" key="4">
    <source>
        <dbReference type="ARBA" id="ARBA00022741"/>
    </source>
</evidence>
<name>A0A2P8D752_9BACT</name>
<keyword evidence="13" id="KW-1185">Reference proteome</keyword>
<keyword evidence="6" id="KW-0051">Antiviral defense</keyword>
<dbReference type="GO" id="GO:0005886">
    <property type="term" value="C:plasma membrane"/>
    <property type="evidence" value="ECO:0007669"/>
    <property type="project" value="UniProtKB-SubCell"/>
</dbReference>
<gene>
    <name evidence="12" type="ORF">B0I18_10224</name>
</gene>
<dbReference type="InterPro" id="IPR043760">
    <property type="entry name" value="PycTM_dom"/>
</dbReference>
<evidence type="ECO:0000259" key="10">
    <source>
        <dbReference type="Pfam" id="PF01966"/>
    </source>
</evidence>
<evidence type="ECO:0000256" key="3">
    <source>
        <dbReference type="ARBA" id="ARBA00022692"/>
    </source>
</evidence>
<sequence length="409" mass="46322">MNYSDLQNKVSVFVHEYFAGNTDGRLVYHNQHHTERVVAAATQIANHYQLDERNFFIVQAAAWFHDIGYFTNIAAHEEQSALLAEAFLKEQGVPEDLVTEIKDCIAATRMPQSARKLNEQILCDADLFHLGTDEFSTLHKLLRKEIEALKGRSISKDDWRKGNIQMLTMHHYYTDYCRLLLDDKKQKNLEKLKRKAEAPEPEPATSVSAPAAAVAAIAEEPVQKEGKKKDKDKPERGIETMFRITSNNNQRLSDMADNKAHIMITVNSIILSAIISLLLGKINNKQDYLAIPTYMILAVSVSTIIFSILATRPSLPKGTYTEQDLSEKKVNLLFFGNFYKMSLDAYADGMRQVMADRDFLYGSLIKDVYSQGIVLGRKYRLLRISYNIFMFGLIIAVLAFVTASIAHVS</sequence>
<feature type="transmembrane region" description="Helical" evidence="9">
    <location>
        <begin position="291"/>
        <end position="310"/>
    </location>
</feature>
<dbReference type="GO" id="GO:0016787">
    <property type="term" value="F:hydrolase activity"/>
    <property type="evidence" value="ECO:0007669"/>
    <property type="project" value="UniProtKB-KW"/>
</dbReference>
<evidence type="ECO:0000313" key="13">
    <source>
        <dbReference type="Proteomes" id="UP000240572"/>
    </source>
</evidence>
<accession>A0A2P8D752</accession>
<evidence type="ECO:0000259" key="11">
    <source>
        <dbReference type="Pfam" id="PF18967"/>
    </source>
</evidence>
<keyword evidence="5 9" id="KW-1133">Transmembrane helix</keyword>
<evidence type="ECO:0000256" key="5">
    <source>
        <dbReference type="ARBA" id="ARBA00022989"/>
    </source>
</evidence>
<dbReference type="RefSeq" id="WP_106522087.1">
    <property type="nucleotide sequence ID" value="NZ_PYGD01000002.1"/>
</dbReference>
<dbReference type="InterPro" id="IPR009218">
    <property type="entry name" value="HD_phosphohydro"/>
</dbReference>
<dbReference type="CDD" id="cd00077">
    <property type="entry name" value="HDc"/>
    <property type="match status" value="1"/>
</dbReference>
<keyword evidence="12" id="KW-0378">Hydrolase</keyword>
<dbReference type="AlphaFoldDB" id="A0A2P8D752"/>
<dbReference type="PANTHER" id="PTHR21174">
    <property type="match status" value="1"/>
</dbReference>
<proteinExistence type="predicted"/>
<evidence type="ECO:0000256" key="2">
    <source>
        <dbReference type="ARBA" id="ARBA00022475"/>
    </source>
</evidence>
<reference evidence="12 13" key="1">
    <citation type="submission" date="2018-03" db="EMBL/GenBank/DDBJ databases">
        <title>Genomic Encyclopedia of Type Strains, Phase III (KMG-III): the genomes of soil and plant-associated and newly described type strains.</title>
        <authorList>
            <person name="Whitman W."/>
        </authorList>
    </citation>
    <scope>NUCLEOTIDE SEQUENCE [LARGE SCALE GENOMIC DNA]</scope>
    <source>
        <strain evidence="12 13">CGMCC 1.12700</strain>
    </source>
</reference>
<keyword evidence="4" id="KW-0547">Nucleotide-binding</keyword>
<dbReference type="OrthoDB" id="5728337at2"/>
<keyword evidence="7 9" id="KW-0472">Membrane</keyword>
<dbReference type="InterPro" id="IPR006674">
    <property type="entry name" value="HD_domain"/>
</dbReference>
<feature type="domain" description="Pycsar effector protein" evidence="11">
    <location>
        <begin position="241"/>
        <end position="402"/>
    </location>
</feature>
<comment type="subcellular location">
    <subcellularLocation>
        <location evidence="1">Cell membrane</location>
    </subcellularLocation>
</comment>
<dbReference type="Pfam" id="PF01966">
    <property type="entry name" value="HD"/>
    <property type="match status" value="1"/>
</dbReference>
<dbReference type="Proteomes" id="UP000240572">
    <property type="component" value="Unassembled WGS sequence"/>
</dbReference>
<feature type="region of interest" description="Disordered" evidence="8">
    <location>
        <begin position="191"/>
        <end position="210"/>
    </location>
</feature>
<dbReference type="Gene3D" id="1.10.3210.10">
    <property type="entry name" value="Hypothetical protein af1432"/>
    <property type="match status" value="1"/>
</dbReference>
<feature type="domain" description="HD" evidence="10">
    <location>
        <begin position="32"/>
        <end position="129"/>
    </location>
</feature>
<evidence type="ECO:0000256" key="6">
    <source>
        <dbReference type="ARBA" id="ARBA00023118"/>
    </source>
</evidence>
<organism evidence="12 13">
    <name type="scientific">Taibaiella chishuiensis</name>
    <dbReference type="NCBI Taxonomy" id="1434707"/>
    <lineage>
        <taxon>Bacteria</taxon>
        <taxon>Pseudomonadati</taxon>
        <taxon>Bacteroidota</taxon>
        <taxon>Chitinophagia</taxon>
        <taxon>Chitinophagales</taxon>
        <taxon>Chitinophagaceae</taxon>
        <taxon>Taibaiella</taxon>
    </lineage>
</organism>
<keyword evidence="3 9" id="KW-0812">Transmembrane</keyword>
<dbReference type="Pfam" id="PF18967">
    <property type="entry name" value="PycTM"/>
    <property type="match status" value="1"/>
</dbReference>
<keyword evidence="2" id="KW-1003">Cell membrane</keyword>
<feature type="transmembrane region" description="Helical" evidence="9">
    <location>
        <begin position="260"/>
        <end position="279"/>
    </location>
</feature>
<evidence type="ECO:0000256" key="8">
    <source>
        <dbReference type="SAM" id="MobiDB-lite"/>
    </source>
</evidence>
<dbReference type="GO" id="GO:0051607">
    <property type="term" value="P:defense response to virus"/>
    <property type="evidence" value="ECO:0007669"/>
    <property type="project" value="UniProtKB-KW"/>
</dbReference>
<evidence type="ECO:0000256" key="1">
    <source>
        <dbReference type="ARBA" id="ARBA00004236"/>
    </source>
</evidence>
<comment type="caution">
    <text evidence="12">The sequence shown here is derived from an EMBL/GenBank/DDBJ whole genome shotgun (WGS) entry which is preliminary data.</text>
</comment>
<evidence type="ECO:0000256" key="7">
    <source>
        <dbReference type="ARBA" id="ARBA00023136"/>
    </source>
</evidence>